<keyword evidence="5 14" id="KW-0808">Transferase</keyword>
<dbReference type="NCBIfam" id="TIGR01470">
    <property type="entry name" value="cysG_Nterm"/>
    <property type="match status" value="1"/>
</dbReference>
<dbReference type="InterPro" id="IPR000878">
    <property type="entry name" value="4pyrrol_Mease"/>
</dbReference>
<comment type="caution">
    <text evidence="14">Lacks conserved residue(s) required for the propagation of feature annotation.</text>
</comment>
<keyword evidence="3 14" id="KW-0169">Cobalamin biosynthesis</keyword>
<evidence type="ECO:0000256" key="8">
    <source>
        <dbReference type="ARBA" id="ARBA00023027"/>
    </source>
</evidence>
<dbReference type="EC" id="1.3.1.76" evidence="14"/>
<comment type="catalytic activity">
    <reaction evidence="14">
        <text>siroheme + 2 H(+) = sirohydrochlorin + Fe(2+)</text>
        <dbReference type="Rhea" id="RHEA:24360"/>
        <dbReference type="ChEBI" id="CHEBI:15378"/>
        <dbReference type="ChEBI" id="CHEBI:29033"/>
        <dbReference type="ChEBI" id="CHEBI:58351"/>
        <dbReference type="ChEBI" id="CHEBI:60052"/>
        <dbReference type="EC" id="4.99.1.4"/>
    </reaction>
</comment>
<dbReference type="GO" id="GO:0032259">
    <property type="term" value="P:methylation"/>
    <property type="evidence" value="ECO:0007669"/>
    <property type="project" value="UniProtKB-KW"/>
</dbReference>
<evidence type="ECO:0000256" key="5">
    <source>
        <dbReference type="ARBA" id="ARBA00022679"/>
    </source>
</evidence>
<dbReference type="HAMAP" id="MF_01646">
    <property type="entry name" value="Siroheme_synth"/>
    <property type="match status" value="1"/>
</dbReference>
<dbReference type="Pfam" id="PF00590">
    <property type="entry name" value="TP_methylase"/>
    <property type="match status" value="1"/>
</dbReference>
<keyword evidence="7 14" id="KW-0560">Oxidoreductase</keyword>
<comment type="catalytic activity">
    <reaction evidence="13 14">
        <text>precorrin-2 + NAD(+) = sirohydrochlorin + NADH + 2 H(+)</text>
        <dbReference type="Rhea" id="RHEA:15613"/>
        <dbReference type="ChEBI" id="CHEBI:15378"/>
        <dbReference type="ChEBI" id="CHEBI:57540"/>
        <dbReference type="ChEBI" id="CHEBI:57945"/>
        <dbReference type="ChEBI" id="CHEBI:58351"/>
        <dbReference type="ChEBI" id="CHEBI:58827"/>
        <dbReference type="EC" id="1.3.1.76"/>
    </reaction>
</comment>
<evidence type="ECO:0000256" key="14">
    <source>
        <dbReference type="HAMAP-Rule" id="MF_01646"/>
    </source>
</evidence>
<feature type="binding site" evidence="14">
    <location>
        <begin position="301"/>
        <end position="303"/>
    </location>
    <ligand>
        <name>S-adenosyl-L-methionine</name>
        <dbReference type="ChEBI" id="CHEBI:59789"/>
    </ligand>
</feature>
<keyword evidence="4 14" id="KW-0489">Methyltransferase</keyword>
<dbReference type="Proteomes" id="UP001433638">
    <property type="component" value="Unassembled WGS sequence"/>
</dbReference>
<feature type="binding site" evidence="14">
    <location>
        <position position="383"/>
    </location>
    <ligand>
        <name>S-adenosyl-L-methionine</name>
        <dbReference type="ChEBI" id="CHEBI:59789"/>
    </ligand>
</feature>
<evidence type="ECO:0000313" key="20">
    <source>
        <dbReference type="Proteomes" id="UP001433638"/>
    </source>
</evidence>
<feature type="domain" description="Tetrapyrrole methylase" evidence="16">
    <location>
        <begin position="218"/>
        <end position="427"/>
    </location>
</feature>
<evidence type="ECO:0000256" key="10">
    <source>
        <dbReference type="ARBA" id="ARBA00023244"/>
    </source>
</evidence>
<dbReference type="InterPro" id="IPR006366">
    <property type="entry name" value="CobA/CysG_C"/>
</dbReference>
<comment type="pathway">
    <text evidence="14">Cofactor biosynthesis; adenosylcobalamin biosynthesis; sirohydrochlorin from precorrin-2: step 1/1.</text>
</comment>
<comment type="similarity">
    <text evidence="2 15">Belongs to the precorrin methyltransferase family.</text>
</comment>
<evidence type="ECO:0000256" key="7">
    <source>
        <dbReference type="ARBA" id="ARBA00023002"/>
    </source>
</evidence>
<sequence length="468" mass="49802">MEYFPIFLRLQDEPCLLVGGGEVAVRKARLLLSAGARLTVVSPALVAELAAMAASGEIRHLPREALAADVSGYRLVVAATDNREVNRMVSQAAQAQGIPANVVDDPELSSYITPAIIDRSPLVIAVSTGGGVPVLARLIRARLESLIPAGFGNLARFASRFREQVKARFGNVEQRRAFWESVLEGPLAEQVMNGNEAAAEAEMLARLAATDTPPSGAVYLVGAGPGNPDLLTFRALRLMQQADVVLYDNLVAEPLLELVRRDAERIFVGKQRANHSLPQEDINSLMVRLASEGKRVLRLKGGDPFTFGRGGEEIEALAAEGIPFEVVPGITSASGAAAYAGIPLTHRDHAQSVTFVTGHKQDGSIALDWPALTREQQTVVVYMGLTMAAELCAEFIRHGKAATTPAAVVERATTLQQRTVVGTLETLPGLIQAHSISSPALIIVGDVVALSPRLGWFRRAETAPGAAG</sequence>
<dbReference type="GO" id="GO:0051266">
    <property type="term" value="F:sirohydrochlorin ferrochelatase activity"/>
    <property type="evidence" value="ECO:0007669"/>
    <property type="project" value="UniProtKB-EC"/>
</dbReference>
<feature type="domain" description="Siroheme synthase central" evidence="18">
    <location>
        <begin position="119"/>
        <end position="145"/>
    </location>
</feature>
<dbReference type="Pfam" id="PF14824">
    <property type="entry name" value="Sirohm_synth_M"/>
    <property type="match status" value="1"/>
</dbReference>
<dbReference type="InterPro" id="IPR012409">
    <property type="entry name" value="Sirohaem_synth"/>
</dbReference>
<dbReference type="InterPro" id="IPR019478">
    <property type="entry name" value="Sirohaem_synthase_dimer_dom"/>
</dbReference>
<dbReference type="Pfam" id="PF13241">
    <property type="entry name" value="NAD_binding_7"/>
    <property type="match status" value="1"/>
</dbReference>
<keyword evidence="10 14" id="KW-0627">Porphyrin biosynthesis</keyword>
<comment type="similarity">
    <text evidence="14">In the C-terminal section; belongs to the precorrin methyltransferase family.</text>
</comment>
<dbReference type="EMBL" id="JBEFLD010000002">
    <property type="protein sequence ID" value="MEQ6289679.1"/>
    <property type="molecule type" value="Genomic_DNA"/>
</dbReference>
<dbReference type="SUPFAM" id="SSF51735">
    <property type="entry name" value="NAD(P)-binding Rossmann-fold domains"/>
    <property type="match status" value="1"/>
</dbReference>
<evidence type="ECO:0000259" key="16">
    <source>
        <dbReference type="Pfam" id="PF00590"/>
    </source>
</evidence>
<feature type="region of interest" description="Uroporphyrinogen-III C-methyltransferase" evidence="14">
    <location>
        <begin position="216"/>
        <end position="468"/>
    </location>
</feature>
<feature type="binding site" evidence="14">
    <location>
        <position position="225"/>
    </location>
    <ligand>
        <name>S-adenosyl-L-methionine</name>
        <dbReference type="ChEBI" id="CHEBI:59789"/>
    </ligand>
</feature>
<dbReference type="PANTHER" id="PTHR45790:SF1">
    <property type="entry name" value="SIROHEME SYNTHASE"/>
    <property type="match status" value="1"/>
</dbReference>
<evidence type="ECO:0000313" key="19">
    <source>
        <dbReference type="EMBL" id="MEQ6289679.1"/>
    </source>
</evidence>
<dbReference type="Gene3D" id="3.40.50.720">
    <property type="entry name" value="NAD(P)-binding Rossmann-like Domain"/>
    <property type="match status" value="1"/>
</dbReference>
<comment type="catalytic activity">
    <reaction evidence="14">
        <text>uroporphyrinogen III + 2 S-adenosyl-L-methionine = precorrin-2 + 2 S-adenosyl-L-homocysteine + H(+)</text>
        <dbReference type="Rhea" id="RHEA:32459"/>
        <dbReference type="ChEBI" id="CHEBI:15378"/>
        <dbReference type="ChEBI" id="CHEBI:57308"/>
        <dbReference type="ChEBI" id="CHEBI:57856"/>
        <dbReference type="ChEBI" id="CHEBI:58827"/>
        <dbReference type="ChEBI" id="CHEBI:59789"/>
        <dbReference type="EC" id="2.1.1.107"/>
    </reaction>
</comment>
<dbReference type="CDD" id="cd11642">
    <property type="entry name" value="SUMT"/>
    <property type="match status" value="1"/>
</dbReference>
<feature type="active site" description="Proton acceptor" evidence="14">
    <location>
        <position position="248"/>
    </location>
</feature>
<feature type="region of interest" description="Precorrin-2 dehydrogenase / sirohydrochlorin ferrochelatase" evidence="14">
    <location>
        <begin position="1"/>
        <end position="203"/>
    </location>
</feature>
<dbReference type="InterPro" id="IPR014776">
    <property type="entry name" value="4pyrrole_Mease_sub2"/>
</dbReference>
<dbReference type="SUPFAM" id="SSF75615">
    <property type="entry name" value="Siroheme synthase middle domains-like"/>
    <property type="match status" value="1"/>
</dbReference>
<dbReference type="Gene3D" id="3.30.160.110">
    <property type="entry name" value="Siroheme synthase, domain 2"/>
    <property type="match status" value="1"/>
</dbReference>
<proteinExistence type="inferred from homology"/>
<evidence type="ECO:0000256" key="13">
    <source>
        <dbReference type="ARBA" id="ARBA00047561"/>
    </source>
</evidence>
<keyword evidence="6 14" id="KW-0949">S-adenosyl-L-methionine</keyword>
<evidence type="ECO:0000256" key="12">
    <source>
        <dbReference type="ARBA" id="ARBA00025705"/>
    </source>
</evidence>
<gene>
    <name evidence="14 19" type="primary">cysG</name>
    <name evidence="19" type="ORF">ABNW52_03535</name>
</gene>
<dbReference type="NCBIfam" id="TIGR01469">
    <property type="entry name" value="cobA_cysG_Cterm"/>
    <property type="match status" value="1"/>
</dbReference>
<dbReference type="InterPro" id="IPR003043">
    <property type="entry name" value="Uropor_MeTrfase_CS"/>
</dbReference>
<dbReference type="InterPro" id="IPR037115">
    <property type="entry name" value="Sirohaem_synt_dimer_dom_sf"/>
</dbReference>
<feature type="active site" description="Proton donor" evidence="14">
    <location>
        <position position="270"/>
    </location>
</feature>
<evidence type="ECO:0000259" key="17">
    <source>
        <dbReference type="Pfam" id="PF10414"/>
    </source>
</evidence>
<comment type="pathway">
    <text evidence="1 14">Porphyrin-containing compound metabolism; siroheme biosynthesis; sirohydrochlorin from precorrin-2: step 1/1.</text>
</comment>
<protein>
    <recommendedName>
        <fullName evidence="14">Siroheme synthase</fullName>
    </recommendedName>
    <domain>
        <recommendedName>
            <fullName evidence="14">Uroporphyrinogen-III C-methyltransferase</fullName>
            <shortName evidence="14">Urogen III methylase</shortName>
            <ecNumber evidence="14">2.1.1.107</ecNumber>
        </recommendedName>
        <alternativeName>
            <fullName evidence="14">SUMT</fullName>
        </alternativeName>
        <alternativeName>
            <fullName evidence="14">Uroporphyrinogen III methylase</fullName>
            <shortName evidence="14">UROM</shortName>
        </alternativeName>
    </domain>
    <domain>
        <recommendedName>
            <fullName evidence="14">Precorrin-2 dehydrogenase</fullName>
            <ecNumber evidence="14">1.3.1.76</ecNumber>
        </recommendedName>
    </domain>
    <domain>
        <recommendedName>
            <fullName evidence="14">Sirohydrochlorin ferrochelatase</fullName>
            <ecNumber evidence="14">4.99.1.4</ecNumber>
        </recommendedName>
    </domain>
</protein>
<evidence type="ECO:0000256" key="4">
    <source>
        <dbReference type="ARBA" id="ARBA00022603"/>
    </source>
</evidence>
<dbReference type="InterPro" id="IPR035996">
    <property type="entry name" value="4pyrrol_Methylase_sf"/>
</dbReference>
<dbReference type="Gene3D" id="1.10.8.210">
    <property type="entry name" value="Sirohaem synthase, dimerisation domain"/>
    <property type="match status" value="1"/>
</dbReference>
<comment type="similarity">
    <text evidence="14">In the N-terminal section; belongs to the precorrin-2 dehydrogenase / sirohydrochlorin ferrochelatase family.</text>
</comment>
<feature type="binding site" evidence="14">
    <location>
        <begin position="22"/>
        <end position="23"/>
    </location>
    <ligand>
        <name>NAD(+)</name>
        <dbReference type="ChEBI" id="CHEBI:57540"/>
    </ligand>
</feature>
<evidence type="ECO:0000256" key="2">
    <source>
        <dbReference type="ARBA" id="ARBA00005879"/>
    </source>
</evidence>
<dbReference type="GO" id="GO:0043115">
    <property type="term" value="F:precorrin-2 dehydrogenase activity"/>
    <property type="evidence" value="ECO:0007669"/>
    <property type="project" value="UniProtKB-EC"/>
</dbReference>
<dbReference type="EC" id="2.1.1.107" evidence="14"/>
<dbReference type="PANTHER" id="PTHR45790">
    <property type="entry name" value="SIROHEME SYNTHASE-RELATED"/>
    <property type="match status" value="1"/>
</dbReference>
<keyword evidence="9 14" id="KW-0456">Lyase</keyword>
<accession>A0ABV1M407</accession>
<keyword evidence="8 14" id="KW-0520">NAD</keyword>
<dbReference type="PROSITE" id="PS00840">
    <property type="entry name" value="SUMT_2"/>
    <property type="match status" value="1"/>
</dbReference>
<feature type="binding site" evidence="14">
    <location>
        <position position="412"/>
    </location>
    <ligand>
        <name>S-adenosyl-L-methionine</name>
        <dbReference type="ChEBI" id="CHEBI:59789"/>
    </ligand>
</feature>
<evidence type="ECO:0000256" key="1">
    <source>
        <dbReference type="ARBA" id="ARBA00005010"/>
    </source>
</evidence>
<dbReference type="Gene3D" id="3.30.950.10">
    <property type="entry name" value="Methyltransferase, Cobalt-precorrin-4 Transmethylase, Domain 2"/>
    <property type="match status" value="1"/>
</dbReference>
<dbReference type="RefSeq" id="WP_349584093.1">
    <property type="nucleotide sequence ID" value="NZ_JBEFLD010000002.1"/>
</dbReference>
<dbReference type="InterPro" id="IPR006367">
    <property type="entry name" value="Sirohaem_synthase_N"/>
</dbReference>
<comment type="pathway">
    <text evidence="12 14">Porphyrin-containing compound metabolism; siroheme biosynthesis; precorrin-2 from uroporphyrinogen III: step 1/1.</text>
</comment>
<keyword evidence="20" id="KW-1185">Reference proteome</keyword>
<evidence type="ECO:0000256" key="15">
    <source>
        <dbReference type="RuleBase" id="RU003960"/>
    </source>
</evidence>
<dbReference type="InterPro" id="IPR036291">
    <property type="entry name" value="NAD(P)-bd_dom_sf"/>
</dbReference>
<evidence type="ECO:0000259" key="18">
    <source>
        <dbReference type="Pfam" id="PF14824"/>
    </source>
</evidence>
<keyword evidence="11 14" id="KW-0511">Multifunctional enzyme</keyword>
<dbReference type="GO" id="GO:0004851">
    <property type="term" value="F:uroporphyrin-III C-methyltransferase activity"/>
    <property type="evidence" value="ECO:0007669"/>
    <property type="project" value="UniProtKB-EC"/>
</dbReference>
<evidence type="ECO:0000256" key="9">
    <source>
        <dbReference type="ARBA" id="ARBA00023239"/>
    </source>
</evidence>
<dbReference type="InterPro" id="IPR014777">
    <property type="entry name" value="4pyrrole_Mease_sub1"/>
</dbReference>
<reference evidence="19" key="1">
    <citation type="submission" date="2024-06" db="EMBL/GenBank/DDBJ databases">
        <title>Genome sequence of Vogesella sp. MAHUQ-64.</title>
        <authorList>
            <person name="Huq M.A."/>
        </authorList>
    </citation>
    <scope>NUCLEOTIDE SEQUENCE</scope>
    <source>
        <strain evidence="19">MAHUQ-64</strain>
    </source>
</reference>
<dbReference type="PIRSF" id="PIRSF036426">
    <property type="entry name" value="Sirohaem_synth"/>
    <property type="match status" value="1"/>
</dbReference>
<dbReference type="NCBIfam" id="NF007922">
    <property type="entry name" value="PRK10637.1"/>
    <property type="match status" value="1"/>
</dbReference>
<dbReference type="Gene3D" id="3.40.1010.10">
    <property type="entry name" value="Cobalt-precorrin-4 Transmethylase, Domain 1"/>
    <property type="match status" value="1"/>
</dbReference>
<comment type="function">
    <text evidence="14">Multifunctional enzyme that catalyzes the SAM-dependent methylations of uroporphyrinogen III at position C-2 and C-7 to form precorrin-2 via precorrin-1. Then it catalyzes the NAD-dependent ring dehydrogenation of precorrin-2 to yield sirohydrochlorin. Finally, it catalyzes the ferrochelation of sirohydrochlorin to yield siroheme.</text>
</comment>
<comment type="pathway">
    <text evidence="14">Cofactor biosynthesis; adenosylcobalamin biosynthesis; precorrin-2 from uroporphyrinogen III: step 1/1.</text>
</comment>
<dbReference type="SUPFAM" id="SSF53790">
    <property type="entry name" value="Tetrapyrrole methylase"/>
    <property type="match status" value="1"/>
</dbReference>
<dbReference type="InterPro" id="IPR050161">
    <property type="entry name" value="Siro_Cobalamin_biosynth"/>
</dbReference>
<evidence type="ECO:0000256" key="11">
    <source>
        <dbReference type="ARBA" id="ARBA00023268"/>
    </source>
</evidence>
<dbReference type="EC" id="4.99.1.4" evidence="14"/>
<organism evidence="19 20">
    <name type="scientific">Vogesella oryzagri</name>
    <dbReference type="NCBI Taxonomy" id="3160864"/>
    <lineage>
        <taxon>Bacteria</taxon>
        <taxon>Pseudomonadati</taxon>
        <taxon>Pseudomonadota</taxon>
        <taxon>Betaproteobacteria</taxon>
        <taxon>Neisseriales</taxon>
        <taxon>Chromobacteriaceae</taxon>
        <taxon>Vogesella</taxon>
    </lineage>
</organism>
<evidence type="ECO:0000256" key="3">
    <source>
        <dbReference type="ARBA" id="ARBA00022573"/>
    </source>
</evidence>
<comment type="pathway">
    <text evidence="14">Porphyrin-containing compound metabolism; siroheme biosynthesis; siroheme from sirohydrochlorin: step 1/1.</text>
</comment>
<feature type="domain" description="Sirohaem synthase dimerisation" evidence="17">
    <location>
        <begin position="151"/>
        <end position="207"/>
    </location>
</feature>
<dbReference type="NCBIfam" id="NF004790">
    <property type="entry name" value="PRK06136.1"/>
    <property type="match status" value="1"/>
</dbReference>
<evidence type="ECO:0000256" key="6">
    <source>
        <dbReference type="ARBA" id="ARBA00022691"/>
    </source>
</evidence>
<feature type="binding site" evidence="14">
    <location>
        <begin position="43"/>
        <end position="44"/>
    </location>
    <ligand>
        <name>NAD(+)</name>
        <dbReference type="ChEBI" id="CHEBI:57540"/>
    </ligand>
</feature>
<comment type="caution">
    <text evidence="19">The sequence shown here is derived from an EMBL/GenBank/DDBJ whole genome shotgun (WGS) entry which is preliminary data.</text>
</comment>
<name>A0ABV1M407_9NEIS</name>
<dbReference type="InterPro" id="IPR028281">
    <property type="entry name" value="Sirohaem_synthase_central"/>
</dbReference>
<dbReference type="Pfam" id="PF10414">
    <property type="entry name" value="CysG_dimeriser"/>
    <property type="match status" value="1"/>
</dbReference>